<evidence type="ECO:0000256" key="9">
    <source>
        <dbReference type="ARBA" id="ARBA00023136"/>
    </source>
</evidence>
<name>A0A7Y9GNI7_9MICO</name>
<dbReference type="PANTHER" id="PTHR46494:SF1">
    <property type="entry name" value="CORA FAMILY METAL ION TRANSPORTER (EUROFUNG)"/>
    <property type="match status" value="1"/>
</dbReference>
<dbReference type="InterPro" id="IPR002523">
    <property type="entry name" value="MgTranspt_CorA/ZnTranspt_ZntB"/>
</dbReference>
<keyword evidence="7 12" id="KW-1133">Transmembrane helix</keyword>
<evidence type="ECO:0000256" key="11">
    <source>
        <dbReference type="ARBA" id="ARBA00045497"/>
    </source>
</evidence>
<gene>
    <name evidence="13" type="ORF">BJ991_001816</name>
</gene>
<keyword evidence="9 12" id="KW-0472">Membrane</keyword>
<feature type="transmembrane region" description="Helical" evidence="12">
    <location>
        <begin position="281"/>
        <end position="300"/>
    </location>
</feature>
<dbReference type="RefSeq" id="WP_179489356.1">
    <property type="nucleotide sequence ID" value="NZ_JACCBV010000001.1"/>
</dbReference>
<evidence type="ECO:0000313" key="14">
    <source>
        <dbReference type="Proteomes" id="UP000576969"/>
    </source>
</evidence>
<evidence type="ECO:0000256" key="7">
    <source>
        <dbReference type="ARBA" id="ARBA00022989"/>
    </source>
</evidence>
<keyword evidence="4" id="KW-1003">Cell membrane</keyword>
<dbReference type="SUPFAM" id="SSF144083">
    <property type="entry name" value="Magnesium transport protein CorA, transmembrane region"/>
    <property type="match status" value="1"/>
</dbReference>
<dbReference type="SUPFAM" id="SSF143865">
    <property type="entry name" value="CorA soluble domain-like"/>
    <property type="match status" value="1"/>
</dbReference>
<evidence type="ECO:0000256" key="12">
    <source>
        <dbReference type="SAM" id="Phobius"/>
    </source>
</evidence>
<dbReference type="Gene3D" id="1.20.58.340">
    <property type="entry name" value="Magnesium transport protein CorA, transmembrane region"/>
    <property type="match status" value="2"/>
</dbReference>
<keyword evidence="14" id="KW-1185">Reference proteome</keyword>
<dbReference type="GO" id="GO:0015095">
    <property type="term" value="F:magnesium ion transmembrane transporter activity"/>
    <property type="evidence" value="ECO:0007669"/>
    <property type="project" value="TreeGrafter"/>
</dbReference>
<dbReference type="InterPro" id="IPR045863">
    <property type="entry name" value="CorA_TM1_TM2"/>
</dbReference>
<proteinExistence type="inferred from homology"/>
<dbReference type="FunFam" id="1.20.58.340:FF:000004">
    <property type="entry name" value="Magnesium transport protein CorA"/>
    <property type="match status" value="1"/>
</dbReference>
<evidence type="ECO:0000256" key="1">
    <source>
        <dbReference type="ARBA" id="ARBA00004651"/>
    </source>
</evidence>
<comment type="similarity">
    <text evidence="2">Belongs to the CorA metal ion transporter (MIT) (TC 1.A.35) family.</text>
</comment>
<sequence length="338" mass="37858">MTVVDVRIFSDGEQVGRGMSPADAAREASVRSGFAWIALQEPTAEQLDELMGLLKLHPLAVRDCLRDHQRAKLSDYGEDLFLVMQAATYHDDTETVELAEVDVFAGVGYVVTVARGQDLLDLDDLARRIAEHRDAVSRGSHSVVWALFERILSEYGPVLDGVENDIDEIEDELFADDVGVSRRIFALQREVIDLQHATAPLADIFDRLTDAEKARTGRADAPALRNLGEQARHVADRVDGFRQTLGTALDVHATLVEQRNNEVMRRMTEFNLEQNDQVKKVSSWAAILFAPTLVGTVYGMNFDAMPELAWPWGYPFALGLMLATSLTLYIIFKRRNWL</sequence>
<evidence type="ECO:0000256" key="8">
    <source>
        <dbReference type="ARBA" id="ARBA00023065"/>
    </source>
</evidence>
<keyword evidence="3" id="KW-0813">Transport</keyword>
<keyword evidence="6" id="KW-0460">Magnesium</keyword>
<evidence type="ECO:0000256" key="2">
    <source>
        <dbReference type="ARBA" id="ARBA00009765"/>
    </source>
</evidence>
<dbReference type="CDD" id="cd12830">
    <property type="entry name" value="MtCorA-like"/>
    <property type="match status" value="1"/>
</dbReference>
<comment type="caution">
    <text evidence="13">The sequence shown here is derived from an EMBL/GenBank/DDBJ whole genome shotgun (WGS) entry which is preliminary data.</text>
</comment>
<dbReference type="PANTHER" id="PTHR46494">
    <property type="entry name" value="CORA FAMILY METAL ION TRANSPORTER (EUROFUNG)"/>
    <property type="match status" value="1"/>
</dbReference>
<dbReference type="Proteomes" id="UP000576969">
    <property type="component" value="Unassembled WGS sequence"/>
</dbReference>
<evidence type="ECO:0000256" key="4">
    <source>
        <dbReference type="ARBA" id="ARBA00022475"/>
    </source>
</evidence>
<dbReference type="EMBL" id="JACCBV010000001">
    <property type="protein sequence ID" value="NYE19788.1"/>
    <property type="molecule type" value="Genomic_DNA"/>
</dbReference>
<comment type="function">
    <text evidence="11">Mediates influx of magnesium ions. Alternates between open and closed states. Activated by low cytoplasmic Mg(2+) levels. Inactive when cytoplasmic Mg(2+) levels are high.</text>
</comment>
<evidence type="ECO:0000256" key="5">
    <source>
        <dbReference type="ARBA" id="ARBA00022692"/>
    </source>
</evidence>
<evidence type="ECO:0000256" key="10">
    <source>
        <dbReference type="ARBA" id="ARBA00034269"/>
    </source>
</evidence>
<keyword evidence="5 12" id="KW-0812">Transmembrane</keyword>
<dbReference type="GO" id="GO:0050897">
    <property type="term" value="F:cobalt ion binding"/>
    <property type="evidence" value="ECO:0007669"/>
    <property type="project" value="TreeGrafter"/>
</dbReference>
<dbReference type="Pfam" id="PF01544">
    <property type="entry name" value="CorA"/>
    <property type="match status" value="1"/>
</dbReference>
<comment type="catalytic activity">
    <reaction evidence="10">
        <text>Mg(2+)(in) = Mg(2+)(out)</text>
        <dbReference type="Rhea" id="RHEA:29827"/>
        <dbReference type="ChEBI" id="CHEBI:18420"/>
    </reaction>
</comment>
<keyword evidence="8" id="KW-0406">Ion transport</keyword>
<dbReference type="GO" id="GO:0000287">
    <property type="term" value="F:magnesium ion binding"/>
    <property type="evidence" value="ECO:0007669"/>
    <property type="project" value="TreeGrafter"/>
</dbReference>
<comment type="subcellular location">
    <subcellularLocation>
        <location evidence="1">Cell membrane</location>
        <topology evidence="1">Multi-pass membrane protein</topology>
    </subcellularLocation>
</comment>
<dbReference type="AlphaFoldDB" id="A0A7Y9GNI7"/>
<protein>
    <submittedName>
        <fullName evidence="13">Magnesium transporter</fullName>
    </submittedName>
</protein>
<feature type="transmembrane region" description="Helical" evidence="12">
    <location>
        <begin position="312"/>
        <end position="332"/>
    </location>
</feature>
<organism evidence="13 14">
    <name type="scientific">Microbacterium immunditiarum</name>
    <dbReference type="NCBI Taxonomy" id="337480"/>
    <lineage>
        <taxon>Bacteria</taxon>
        <taxon>Bacillati</taxon>
        <taxon>Actinomycetota</taxon>
        <taxon>Actinomycetes</taxon>
        <taxon>Micrococcales</taxon>
        <taxon>Microbacteriaceae</taxon>
        <taxon>Microbacterium</taxon>
    </lineage>
</organism>
<reference evidence="13 14" key="1">
    <citation type="submission" date="2020-07" db="EMBL/GenBank/DDBJ databases">
        <title>Sequencing the genomes of 1000 actinobacteria strains.</title>
        <authorList>
            <person name="Klenk H.-P."/>
        </authorList>
    </citation>
    <scope>NUCLEOTIDE SEQUENCE [LARGE SCALE GENOMIC DNA]</scope>
    <source>
        <strain evidence="13 14">DSM 24662</strain>
    </source>
</reference>
<dbReference type="GO" id="GO:0005886">
    <property type="term" value="C:plasma membrane"/>
    <property type="evidence" value="ECO:0007669"/>
    <property type="project" value="UniProtKB-SubCell"/>
</dbReference>
<evidence type="ECO:0000256" key="3">
    <source>
        <dbReference type="ARBA" id="ARBA00022448"/>
    </source>
</evidence>
<evidence type="ECO:0000313" key="13">
    <source>
        <dbReference type="EMBL" id="NYE19788.1"/>
    </source>
</evidence>
<dbReference type="Gene3D" id="3.30.460.20">
    <property type="entry name" value="CorA soluble domain-like"/>
    <property type="match status" value="1"/>
</dbReference>
<dbReference type="InterPro" id="IPR045861">
    <property type="entry name" value="CorA_cytoplasmic_dom"/>
</dbReference>
<evidence type="ECO:0000256" key="6">
    <source>
        <dbReference type="ARBA" id="ARBA00022842"/>
    </source>
</evidence>
<dbReference type="GO" id="GO:0015087">
    <property type="term" value="F:cobalt ion transmembrane transporter activity"/>
    <property type="evidence" value="ECO:0007669"/>
    <property type="project" value="TreeGrafter"/>
</dbReference>
<accession>A0A7Y9GNI7</accession>